<dbReference type="PANTHER" id="PTHR47591">
    <property type="entry name" value="ZINC FINGER PROTEIN ZAT2-RELATED"/>
    <property type="match status" value="1"/>
</dbReference>
<feature type="compositionally biased region" description="Basic and acidic residues" evidence="2">
    <location>
        <begin position="63"/>
        <end position="81"/>
    </location>
</feature>
<dbReference type="PROSITE" id="PS50157">
    <property type="entry name" value="ZINC_FINGER_C2H2_2"/>
    <property type="match status" value="1"/>
</dbReference>
<name>A0AAW1Y8Z7_RUBAR</name>
<keyword evidence="1" id="KW-0863">Zinc-finger</keyword>
<dbReference type="PANTHER" id="PTHR47591:SF1">
    <property type="entry name" value="ZINC FINGER PROTEIN ZAT2-RELATED"/>
    <property type="match status" value="1"/>
</dbReference>
<keyword evidence="1" id="KW-0862">Zinc</keyword>
<dbReference type="AlphaFoldDB" id="A0AAW1Y8Z7"/>
<sequence length="287" mass="32763">MNNHNYNPGLDFRFPTPPPPPHHNSRRRHSFRFLIFYLFQHHREQRPPPPPPAKPPKEALQTDEARQRQPDQEAQVREETRPVCPEITTPCSECGRKFWSWKALFGHMRCHPERQWRGIDPPPDLRRTVSPNRVVTELELSMSEEDHEAASTAVVSSVRVASKKVFGSHQALGGHRASHKNVKGCFAITKSDVEVDQDHHQGEAGHGYGRLMNIMLMMLWRRIRWLWCWNQRTSVAFAGGCFPVVKLWVATRGVIGRKGKASVVMTQLGLTNNTNSGLLALDLRLGL</sequence>
<gene>
    <name evidence="4" type="ORF">M0R45_009954</name>
</gene>
<feature type="region of interest" description="Disordered" evidence="2">
    <location>
        <begin position="43"/>
        <end position="81"/>
    </location>
</feature>
<dbReference type="SUPFAM" id="SSF57667">
    <property type="entry name" value="beta-beta-alpha zinc fingers"/>
    <property type="match status" value="1"/>
</dbReference>
<comment type="caution">
    <text evidence="4">The sequence shown here is derived from an EMBL/GenBank/DDBJ whole genome shotgun (WGS) entry which is preliminary data.</text>
</comment>
<dbReference type="InterPro" id="IPR036236">
    <property type="entry name" value="Znf_C2H2_sf"/>
</dbReference>
<keyword evidence="1" id="KW-0479">Metal-binding</keyword>
<feature type="domain" description="C2H2-type" evidence="3">
    <location>
        <begin position="89"/>
        <end position="116"/>
    </location>
</feature>
<evidence type="ECO:0000256" key="1">
    <source>
        <dbReference type="PROSITE-ProRule" id="PRU00042"/>
    </source>
</evidence>
<accession>A0AAW1Y8Z7</accession>
<organism evidence="4 5">
    <name type="scientific">Rubus argutus</name>
    <name type="common">Southern blackberry</name>
    <dbReference type="NCBI Taxonomy" id="59490"/>
    <lineage>
        <taxon>Eukaryota</taxon>
        <taxon>Viridiplantae</taxon>
        <taxon>Streptophyta</taxon>
        <taxon>Embryophyta</taxon>
        <taxon>Tracheophyta</taxon>
        <taxon>Spermatophyta</taxon>
        <taxon>Magnoliopsida</taxon>
        <taxon>eudicotyledons</taxon>
        <taxon>Gunneridae</taxon>
        <taxon>Pentapetalae</taxon>
        <taxon>rosids</taxon>
        <taxon>fabids</taxon>
        <taxon>Rosales</taxon>
        <taxon>Rosaceae</taxon>
        <taxon>Rosoideae</taxon>
        <taxon>Rosoideae incertae sedis</taxon>
        <taxon>Rubus</taxon>
    </lineage>
</organism>
<dbReference type="InterPro" id="IPR013087">
    <property type="entry name" value="Znf_C2H2_type"/>
</dbReference>
<evidence type="ECO:0000256" key="2">
    <source>
        <dbReference type="SAM" id="MobiDB-lite"/>
    </source>
</evidence>
<dbReference type="PROSITE" id="PS00028">
    <property type="entry name" value="ZINC_FINGER_C2H2_1"/>
    <property type="match status" value="1"/>
</dbReference>
<protein>
    <recommendedName>
        <fullName evidence="3">C2H2-type domain-containing protein</fullName>
    </recommendedName>
</protein>
<dbReference type="Pfam" id="PF13912">
    <property type="entry name" value="zf-C2H2_6"/>
    <property type="match status" value="2"/>
</dbReference>
<evidence type="ECO:0000313" key="5">
    <source>
        <dbReference type="Proteomes" id="UP001457282"/>
    </source>
</evidence>
<proteinExistence type="predicted"/>
<dbReference type="Proteomes" id="UP001457282">
    <property type="component" value="Unassembled WGS sequence"/>
</dbReference>
<keyword evidence="5" id="KW-1185">Reference proteome</keyword>
<evidence type="ECO:0000259" key="3">
    <source>
        <dbReference type="PROSITE" id="PS50157"/>
    </source>
</evidence>
<reference evidence="4 5" key="1">
    <citation type="journal article" date="2023" name="G3 (Bethesda)">
        <title>A chromosome-length genome assembly and annotation of blackberry (Rubus argutus, cv. 'Hillquist').</title>
        <authorList>
            <person name="Bruna T."/>
            <person name="Aryal R."/>
            <person name="Dudchenko O."/>
            <person name="Sargent D.J."/>
            <person name="Mead D."/>
            <person name="Buti M."/>
            <person name="Cavallini A."/>
            <person name="Hytonen T."/>
            <person name="Andres J."/>
            <person name="Pham M."/>
            <person name="Weisz D."/>
            <person name="Mascagni F."/>
            <person name="Usai G."/>
            <person name="Natali L."/>
            <person name="Bassil N."/>
            <person name="Fernandez G.E."/>
            <person name="Lomsadze A."/>
            <person name="Armour M."/>
            <person name="Olukolu B."/>
            <person name="Poorten T."/>
            <person name="Britton C."/>
            <person name="Davik J."/>
            <person name="Ashrafi H."/>
            <person name="Aiden E.L."/>
            <person name="Borodovsky M."/>
            <person name="Worthington M."/>
        </authorList>
    </citation>
    <scope>NUCLEOTIDE SEQUENCE [LARGE SCALE GENOMIC DNA]</scope>
    <source>
        <strain evidence="4">PI 553951</strain>
    </source>
</reference>
<feature type="region of interest" description="Disordered" evidence="2">
    <location>
        <begin position="1"/>
        <end position="26"/>
    </location>
</feature>
<evidence type="ECO:0000313" key="4">
    <source>
        <dbReference type="EMBL" id="KAK9944383.1"/>
    </source>
</evidence>
<dbReference type="GO" id="GO:0008270">
    <property type="term" value="F:zinc ion binding"/>
    <property type="evidence" value="ECO:0007669"/>
    <property type="project" value="UniProtKB-KW"/>
</dbReference>
<dbReference type="EMBL" id="JBEDUW010000002">
    <property type="protein sequence ID" value="KAK9944383.1"/>
    <property type="molecule type" value="Genomic_DNA"/>
</dbReference>